<evidence type="ECO:0000256" key="7">
    <source>
        <dbReference type="ARBA" id="ARBA00023242"/>
    </source>
</evidence>
<feature type="compositionally biased region" description="Basic residues" evidence="12">
    <location>
        <begin position="1103"/>
        <end position="1116"/>
    </location>
</feature>
<dbReference type="GO" id="GO:0006355">
    <property type="term" value="P:regulation of DNA-templated transcription"/>
    <property type="evidence" value="ECO:0007669"/>
    <property type="project" value="InterPro"/>
</dbReference>
<keyword evidence="5" id="KW-0238">DNA-binding</keyword>
<name>A0A6I8NB72_ORNAN</name>
<dbReference type="GeneID" id="100082369"/>
<sequence>MENESTPGKAPRRNEDGGFVPSRNSLSRGISSKSVSGQVMPVVSTISLEESNGSNCSDSGSSLFRTQSAAALPKRRLRSQSSRNSIKSVAEKPVADSSSDSSSEMRLPYVLRADFKCRQKRKYRKKKYKPTGNPRGRPKGTRGILNIHTTQEQKRLFGDKGFQFPLIQRELRKKQLPWKMILTYEQAVARGFFNYIERLKFEKSLKEALSQLDTGEDVDNEELHMRGYRYVDDEGAISPIEELNAEDGGDSDDPDRWDARIVENSCFILSTKFPKKEKGKKVEVEWHGPAAPEEEKTVPGDRRSKGGETRAKPTQEPNARETPRVLSGEEVAPSQKKKEDQPGIPRVEPQEFLEEQGTVLPMKDPKSDIPIDEEEVLTEKLSEKETQIMPNERKPTDQPGVQATPLMEVEIAPRKKKRRNKEETRSICVGQDEPMEGENAIILRRAETKTVPNEEADALTRSSASQKGAVISRKKRLKSKLVDQSNVDVDGEQEVLTGETDSRRKKKDCGSGAVSPEQMEEGETLIAFSGEEASLLKSQPETIPLCRRKRSLGEPGELHRNGAAEQSVLSEEHGEVIPKKKRKKKKNWEVGGAYPEQMGDRETLMAPERMESKFMLAGEEGFSVINQNPEEIPLIRRKRPHSEHREFMHYEAISEVSGTAEQCVLNEEDVVQVAPKKKKKKKKNQEVGDEEIVIVPQRMESKFTLTGEEEFLVINQQPEETPLIRRKGLHSEHGEPKQYEAISEVNGGAEQSVLNEGDVAPKKKKKKKNREVGDVYPEQMGDGEIMTVPKRAESKMVPNGEERFVGLNQQPEETPLFGRKKSLCEPGEVQVNGAAEQSGPSVEEAPRKKRKKKKNQEVGDVYTEQMEEGETLRASQKIESQMVPNGKERFVLLNQQPEESPLFGRKKSLCEPEEVQVNGAAEQSGPSVEEAPRKKRKKKKNQDVRDVYTEQTEEGETLRASQKIESKMVPNGDERLVVLNQQPEETPLFGRKKSLCEPREVQENGAAEQSGPSEEQPRKKRKKKNREVGGVYTEQMGEAETPIVPKRRKSKTVPTEEEGSLFIDQQSEEAHLLPGELMQNKALTEANGAAEQRVPRQQEAVAKKKKKRRKTQVFAC</sequence>
<dbReference type="Pfam" id="PF15333">
    <property type="entry name" value="TAF1D"/>
    <property type="match status" value="1"/>
</dbReference>
<keyword evidence="14" id="KW-1185">Reference proteome</keyword>
<comment type="subcellular location">
    <subcellularLocation>
        <location evidence="1">Nucleus</location>
    </subcellularLocation>
</comment>
<evidence type="ECO:0000256" key="5">
    <source>
        <dbReference type="ARBA" id="ARBA00023125"/>
    </source>
</evidence>
<dbReference type="PANTHER" id="PTHR14562">
    <property type="entry name" value="TATA BOX-BINDING PROTEIN ASSOCIATED FACTOR RNA POLYMERASE I SUBUNIT D"/>
    <property type="match status" value="1"/>
</dbReference>
<feature type="region of interest" description="Disordered" evidence="12">
    <location>
        <begin position="1086"/>
        <end position="1116"/>
    </location>
</feature>
<keyword evidence="4" id="KW-0805">Transcription regulation</keyword>
<feature type="region of interest" description="Disordered" evidence="12">
    <location>
        <begin position="744"/>
        <end position="876"/>
    </location>
</feature>
<proteinExistence type="predicted"/>
<evidence type="ECO:0000313" key="13">
    <source>
        <dbReference type="Ensembl" id="ENSOANP00000038040.1"/>
    </source>
</evidence>
<evidence type="ECO:0000313" key="14">
    <source>
        <dbReference type="Proteomes" id="UP000002279"/>
    </source>
</evidence>
<evidence type="ECO:0000256" key="8">
    <source>
        <dbReference type="ARBA" id="ARBA00025110"/>
    </source>
</evidence>
<feature type="region of interest" description="Disordered" evidence="12">
    <location>
        <begin position="1"/>
        <end position="103"/>
    </location>
</feature>
<comment type="subunit">
    <text evidence="9">Component of the transcription factor SL1/TIF-IB complex, composed of TBP and at least TAF1A, TAF1B, TAF1C and TAF1D. Interacts with UBTF.</text>
</comment>
<feature type="compositionally biased region" description="Basic and acidic residues" evidence="12">
    <location>
        <begin position="293"/>
        <end position="323"/>
    </location>
</feature>
<keyword evidence="6" id="KW-0804">Transcription</keyword>
<protein>
    <recommendedName>
        <fullName evidence="2">TATA box-binding protein-associated factor RNA polymerase I subunit D</fullName>
    </recommendedName>
    <alternativeName>
        <fullName evidence="11">TATA box-binding protein-associated factor 1D</fullName>
    </alternativeName>
    <alternativeName>
        <fullName evidence="10">Transcription initiation factor SL1/TIF-IB subunit D</fullName>
    </alternativeName>
</protein>
<dbReference type="AlphaFoldDB" id="A0A6I8NB72"/>
<dbReference type="GO" id="GO:0005668">
    <property type="term" value="C:RNA polymerase transcription factor SL1 complex"/>
    <property type="evidence" value="ECO:0007669"/>
    <property type="project" value="InterPro"/>
</dbReference>
<evidence type="ECO:0000256" key="3">
    <source>
        <dbReference type="ARBA" id="ARBA00022553"/>
    </source>
</evidence>
<dbReference type="GeneTree" id="ENSGT00390000009061"/>
<dbReference type="PANTHER" id="PTHR14562:SF3">
    <property type="entry name" value="TATA BOX-BINDING PROTEIN-ASSOCIATED FACTOR RNA POLYMERASE I SUBUNIT D"/>
    <property type="match status" value="1"/>
</dbReference>
<dbReference type="GO" id="GO:0003677">
    <property type="term" value="F:DNA binding"/>
    <property type="evidence" value="ECO:0007669"/>
    <property type="project" value="UniProtKB-KW"/>
</dbReference>
<feature type="region of interest" description="Disordered" evidence="12">
    <location>
        <begin position="552"/>
        <end position="594"/>
    </location>
</feature>
<dbReference type="RefSeq" id="XP_007666313.2">
    <property type="nucleotide sequence ID" value="XM_007668123.4"/>
</dbReference>
<reference evidence="13 14" key="1">
    <citation type="journal article" date="2008" name="Nature">
        <title>Genome analysis of the platypus reveals unique signatures of evolution.</title>
        <authorList>
            <person name="Warren W.C."/>
            <person name="Hillier L.W."/>
            <person name="Marshall Graves J.A."/>
            <person name="Birney E."/>
            <person name="Ponting C.P."/>
            <person name="Grutzner F."/>
            <person name="Belov K."/>
            <person name="Miller W."/>
            <person name="Clarke L."/>
            <person name="Chinwalla A.T."/>
            <person name="Yang S.P."/>
            <person name="Heger A."/>
            <person name="Locke D.P."/>
            <person name="Miethke P."/>
            <person name="Waters P.D."/>
            <person name="Veyrunes F."/>
            <person name="Fulton L."/>
            <person name="Fulton B."/>
            <person name="Graves T."/>
            <person name="Wallis J."/>
            <person name="Puente X.S."/>
            <person name="Lopez-Otin C."/>
            <person name="Ordonez G.R."/>
            <person name="Eichler E.E."/>
            <person name="Chen L."/>
            <person name="Cheng Z."/>
            <person name="Deakin J.E."/>
            <person name="Alsop A."/>
            <person name="Thompson K."/>
            <person name="Kirby P."/>
            <person name="Papenfuss A.T."/>
            <person name="Wakefield M.J."/>
            <person name="Olender T."/>
            <person name="Lancet D."/>
            <person name="Huttley G.A."/>
            <person name="Smit A.F."/>
            <person name="Pask A."/>
            <person name="Temple-Smith P."/>
            <person name="Batzer M.A."/>
            <person name="Walker J.A."/>
            <person name="Konkel M.K."/>
            <person name="Harris R.S."/>
            <person name="Whittington C.M."/>
            <person name="Wong E.S."/>
            <person name="Gemmell N.J."/>
            <person name="Buschiazzo E."/>
            <person name="Vargas Jentzsch I.M."/>
            <person name="Merkel A."/>
            <person name="Schmitz J."/>
            <person name="Zemann A."/>
            <person name="Churakov G."/>
            <person name="Kriegs J.O."/>
            <person name="Brosius J."/>
            <person name="Murchison E.P."/>
            <person name="Sachidanandam R."/>
            <person name="Smith C."/>
            <person name="Hannon G.J."/>
            <person name="Tsend-Ayush E."/>
            <person name="McMillan D."/>
            <person name="Attenborough R."/>
            <person name="Rens W."/>
            <person name="Ferguson-Smith M."/>
            <person name="Lefevre C.M."/>
            <person name="Sharp J.A."/>
            <person name="Nicholas K.R."/>
            <person name="Ray D.A."/>
            <person name="Kube M."/>
            <person name="Reinhardt R."/>
            <person name="Pringle T.H."/>
            <person name="Taylor J."/>
            <person name="Jones R.C."/>
            <person name="Nixon B."/>
            <person name="Dacheux J.L."/>
            <person name="Niwa H."/>
            <person name="Sekita Y."/>
            <person name="Huang X."/>
            <person name="Stark A."/>
            <person name="Kheradpour P."/>
            <person name="Kellis M."/>
            <person name="Flicek P."/>
            <person name="Chen Y."/>
            <person name="Webber C."/>
            <person name="Hardison R."/>
            <person name="Nelson J."/>
            <person name="Hallsworth-Pepin K."/>
            <person name="Delehaunty K."/>
            <person name="Markovic C."/>
            <person name="Minx P."/>
            <person name="Feng Y."/>
            <person name="Kremitzki C."/>
            <person name="Mitreva M."/>
            <person name="Glasscock J."/>
            <person name="Wylie T."/>
            <person name="Wohldmann P."/>
            <person name="Thiru P."/>
            <person name="Nhan M.N."/>
            <person name="Pohl C.S."/>
            <person name="Smith S.M."/>
            <person name="Hou S."/>
            <person name="Nefedov M."/>
            <person name="de Jong P.J."/>
            <person name="Renfree M.B."/>
            <person name="Mardis E.R."/>
            <person name="Wilson R.K."/>
        </authorList>
    </citation>
    <scope>NUCLEOTIDE SEQUENCE [LARGE SCALE GENOMIC DNA]</scope>
    <source>
        <strain evidence="13 14">Glennie</strain>
    </source>
</reference>
<feature type="compositionally biased region" description="Basic and acidic residues" evidence="12">
    <location>
        <begin position="790"/>
        <end position="804"/>
    </location>
</feature>
<dbReference type="InterPro" id="IPR027976">
    <property type="entry name" value="TAF1D"/>
</dbReference>
<reference evidence="13" key="2">
    <citation type="submission" date="2025-08" db="UniProtKB">
        <authorList>
            <consortium name="Ensembl"/>
        </authorList>
    </citation>
    <scope>IDENTIFICATION</scope>
    <source>
        <strain evidence="13">Glennie</strain>
    </source>
</reference>
<feature type="compositionally biased region" description="Basic and acidic residues" evidence="12">
    <location>
        <begin position="377"/>
        <end position="396"/>
    </location>
</feature>
<feature type="compositionally biased region" description="Basic and acidic residues" evidence="12">
    <location>
        <begin position="962"/>
        <end position="976"/>
    </location>
</feature>
<evidence type="ECO:0000256" key="9">
    <source>
        <dbReference type="ARBA" id="ARBA00025940"/>
    </source>
</evidence>
<feature type="region of interest" description="Disordered" evidence="12">
    <location>
        <begin position="447"/>
        <end position="523"/>
    </location>
</feature>
<feature type="compositionally biased region" description="Polar residues" evidence="12">
    <location>
        <begin position="22"/>
        <end position="37"/>
    </location>
</feature>
<dbReference type="Ensembl" id="ENSOANT00000064731.1">
    <property type="protein sequence ID" value="ENSOANP00000038040.1"/>
    <property type="gene ID" value="ENSOANG00000011713.3"/>
</dbReference>
<evidence type="ECO:0000256" key="11">
    <source>
        <dbReference type="ARBA" id="ARBA00032499"/>
    </source>
</evidence>
<keyword evidence="7" id="KW-0539">Nucleus</keyword>
<organism evidence="13 14">
    <name type="scientific">Ornithorhynchus anatinus</name>
    <name type="common">Duckbill platypus</name>
    <dbReference type="NCBI Taxonomy" id="9258"/>
    <lineage>
        <taxon>Eukaryota</taxon>
        <taxon>Metazoa</taxon>
        <taxon>Chordata</taxon>
        <taxon>Craniata</taxon>
        <taxon>Vertebrata</taxon>
        <taxon>Euteleostomi</taxon>
        <taxon>Mammalia</taxon>
        <taxon>Monotremata</taxon>
        <taxon>Ornithorhynchidae</taxon>
        <taxon>Ornithorhynchus</taxon>
    </lineage>
</organism>
<feature type="region of interest" description="Disordered" evidence="12">
    <location>
        <begin position="278"/>
        <end position="433"/>
    </location>
</feature>
<evidence type="ECO:0000256" key="1">
    <source>
        <dbReference type="ARBA" id="ARBA00004123"/>
    </source>
</evidence>
<dbReference type="Bgee" id="ENSOANG00000011713">
    <property type="expression patterns" value="Expressed in fibroblast and 8 other cell types or tissues"/>
</dbReference>
<evidence type="ECO:0000256" key="12">
    <source>
        <dbReference type="SAM" id="MobiDB-lite"/>
    </source>
</evidence>
<dbReference type="CTD" id="79101"/>
<dbReference type="Proteomes" id="UP000002279">
    <property type="component" value="Chromosome 20"/>
</dbReference>
<evidence type="ECO:0000256" key="10">
    <source>
        <dbReference type="ARBA" id="ARBA00030353"/>
    </source>
</evidence>
<evidence type="ECO:0000256" key="4">
    <source>
        <dbReference type="ARBA" id="ARBA00023015"/>
    </source>
</evidence>
<comment type="function">
    <text evidence="8">Component of the transcription factor SL1/TIF-IB complex, which is involved in the assembly of the PIC (preinitiation complex) during RNA polymerase I-dependent transcription. The rate of PIC formation probably is primarily dependent on the rate of association of SL1/TIF-IB with the rDNA promoter. SL1/TIF-IB is involved in stabilization of nucleolar transcription factor 1/UBTF on rDNA. Formation of SL1/TIF-IB excludes the association of TBP with TFIID subunits.</text>
</comment>
<reference evidence="13" key="3">
    <citation type="submission" date="2025-09" db="UniProtKB">
        <authorList>
            <consortium name="Ensembl"/>
        </authorList>
    </citation>
    <scope>IDENTIFICATION</scope>
    <source>
        <strain evidence="13">Glennie</strain>
    </source>
</reference>
<feature type="region of interest" description="Disordered" evidence="12">
    <location>
        <begin position="121"/>
        <end position="143"/>
    </location>
</feature>
<keyword evidence="3" id="KW-0597">Phosphoprotein</keyword>
<feature type="compositionally biased region" description="Low complexity" evidence="12">
    <location>
        <begin position="51"/>
        <end position="62"/>
    </location>
</feature>
<evidence type="ECO:0000256" key="6">
    <source>
        <dbReference type="ARBA" id="ARBA00023163"/>
    </source>
</evidence>
<feature type="region of interest" description="Disordered" evidence="12">
    <location>
        <begin position="914"/>
        <end position="1065"/>
    </location>
</feature>
<evidence type="ECO:0000256" key="2">
    <source>
        <dbReference type="ARBA" id="ARBA00018992"/>
    </source>
</evidence>
<gene>
    <name evidence="13" type="primary">TAF1D</name>
</gene>
<accession>A0A6I8NB72</accession>